<evidence type="ECO:0000313" key="3">
    <source>
        <dbReference type="Proteomes" id="UP000799767"/>
    </source>
</evidence>
<keyword evidence="3" id="KW-1185">Reference proteome</keyword>
<dbReference type="EMBL" id="MU001636">
    <property type="protein sequence ID" value="KAF2482302.1"/>
    <property type="molecule type" value="Genomic_DNA"/>
</dbReference>
<protein>
    <submittedName>
        <fullName evidence="2">Uncharacterized protein</fullName>
    </submittedName>
</protein>
<dbReference type="AlphaFoldDB" id="A0A6A6PQL6"/>
<evidence type="ECO:0000313" key="2">
    <source>
        <dbReference type="EMBL" id="KAF2482302.1"/>
    </source>
</evidence>
<reference evidence="2" key="1">
    <citation type="journal article" date="2020" name="Stud. Mycol.">
        <title>101 Dothideomycetes genomes: a test case for predicting lifestyles and emergence of pathogens.</title>
        <authorList>
            <person name="Haridas S."/>
            <person name="Albert R."/>
            <person name="Binder M."/>
            <person name="Bloem J."/>
            <person name="Labutti K."/>
            <person name="Salamov A."/>
            <person name="Andreopoulos B."/>
            <person name="Baker S."/>
            <person name="Barry K."/>
            <person name="Bills G."/>
            <person name="Bluhm B."/>
            <person name="Cannon C."/>
            <person name="Castanera R."/>
            <person name="Culley D."/>
            <person name="Daum C."/>
            <person name="Ezra D."/>
            <person name="Gonzalez J."/>
            <person name="Henrissat B."/>
            <person name="Kuo A."/>
            <person name="Liang C."/>
            <person name="Lipzen A."/>
            <person name="Lutzoni F."/>
            <person name="Magnuson J."/>
            <person name="Mondo S."/>
            <person name="Nolan M."/>
            <person name="Ohm R."/>
            <person name="Pangilinan J."/>
            <person name="Park H.-J."/>
            <person name="Ramirez L."/>
            <person name="Alfaro M."/>
            <person name="Sun H."/>
            <person name="Tritt A."/>
            <person name="Yoshinaga Y."/>
            <person name="Zwiers L.-H."/>
            <person name="Turgeon B."/>
            <person name="Goodwin S."/>
            <person name="Spatafora J."/>
            <person name="Crous P."/>
            <person name="Grigoriev I."/>
        </authorList>
    </citation>
    <scope>NUCLEOTIDE SEQUENCE</scope>
    <source>
        <strain evidence="2">CBS 113389</strain>
    </source>
</reference>
<evidence type="ECO:0000256" key="1">
    <source>
        <dbReference type="SAM" id="Phobius"/>
    </source>
</evidence>
<sequence>MNRACTALDQLKEANVTYWFDFLRRRYYWVLCLSAEVRGYGVHSWVVIGTMLSVSLYLVQRVMMASKDAVCRCTRPADVISQHAHTLLDRERRACAPSNLSSILHPLPTQWTSIASRLSHKLSGETSPSLHYTTYLVQNNTSAVKSAPSIHSALRPRGINLSRVINSNGHLQPKSHRAFDQSNRHRGILLGQRVRLATWPVFLRIPQAN</sequence>
<accession>A0A6A6PQL6</accession>
<dbReference type="GeneID" id="54470678"/>
<feature type="transmembrane region" description="Helical" evidence="1">
    <location>
        <begin position="40"/>
        <end position="59"/>
    </location>
</feature>
<dbReference type="Proteomes" id="UP000799767">
    <property type="component" value="Unassembled WGS sequence"/>
</dbReference>
<name>A0A6A6PQL6_9PEZI</name>
<proteinExistence type="predicted"/>
<keyword evidence="1" id="KW-0812">Transmembrane</keyword>
<organism evidence="2 3">
    <name type="scientific">Neohortaea acidophila</name>
    <dbReference type="NCBI Taxonomy" id="245834"/>
    <lineage>
        <taxon>Eukaryota</taxon>
        <taxon>Fungi</taxon>
        <taxon>Dikarya</taxon>
        <taxon>Ascomycota</taxon>
        <taxon>Pezizomycotina</taxon>
        <taxon>Dothideomycetes</taxon>
        <taxon>Dothideomycetidae</taxon>
        <taxon>Mycosphaerellales</taxon>
        <taxon>Teratosphaeriaceae</taxon>
        <taxon>Neohortaea</taxon>
    </lineage>
</organism>
<keyword evidence="1" id="KW-1133">Transmembrane helix</keyword>
<keyword evidence="1" id="KW-0472">Membrane</keyword>
<dbReference type="RefSeq" id="XP_033588872.1">
    <property type="nucleotide sequence ID" value="XM_033729676.1"/>
</dbReference>
<gene>
    <name evidence="2" type="ORF">BDY17DRAFT_157814</name>
</gene>